<accession>A0A450TXS6</accession>
<sequence>MKRKELVGQLVARGCYLKRHGSRHDIYVNPMNGKQAPVPRHREIKESLCGLIKQQLGI</sequence>
<dbReference type="Pfam" id="PF07927">
    <property type="entry name" value="HicA_toxin"/>
    <property type="match status" value="1"/>
</dbReference>
<comment type="similarity">
    <text evidence="1">Belongs to the HicA mRNA interferase family.</text>
</comment>
<evidence type="ECO:0000256" key="3">
    <source>
        <dbReference type="ARBA" id="ARBA00022722"/>
    </source>
</evidence>
<evidence type="ECO:0000313" key="8">
    <source>
        <dbReference type="EMBL" id="VFJ74076.1"/>
    </source>
</evidence>
<dbReference type="EMBL" id="CAADFE010000057">
    <property type="protein sequence ID" value="VFJ74076.1"/>
    <property type="molecule type" value="Genomic_DNA"/>
</dbReference>
<evidence type="ECO:0000256" key="1">
    <source>
        <dbReference type="ARBA" id="ARBA00006620"/>
    </source>
</evidence>
<dbReference type="InterPro" id="IPR038570">
    <property type="entry name" value="HicA_sf"/>
</dbReference>
<keyword evidence="2" id="KW-1277">Toxin-antitoxin system</keyword>
<reference evidence="8" key="1">
    <citation type="submission" date="2019-02" db="EMBL/GenBank/DDBJ databases">
        <authorList>
            <person name="Gruber-Vodicka R. H."/>
            <person name="Seah K. B. B."/>
        </authorList>
    </citation>
    <scope>NUCLEOTIDE SEQUENCE</scope>
    <source>
        <strain evidence="8">BECK_BZ131</strain>
    </source>
</reference>
<gene>
    <name evidence="8" type="ORF">BECKFW1821C_GA0114237_105718</name>
    <name evidence="9" type="ORF">BECKFW1821C_GA0114237_10696</name>
</gene>
<evidence type="ECO:0000256" key="7">
    <source>
        <dbReference type="ARBA" id="ARBA00023016"/>
    </source>
</evidence>
<dbReference type="GO" id="GO:0004519">
    <property type="term" value="F:endonuclease activity"/>
    <property type="evidence" value="ECO:0007669"/>
    <property type="project" value="UniProtKB-KW"/>
</dbReference>
<keyword evidence="4" id="KW-0255">Endonuclease</keyword>
<dbReference type="EMBL" id="CAADFE010000069">
    <property type="protein sequence ID" value="VFJ75145.1"/>
    <property type="molecule type" value="Genomic_DNA"/>
</dbReference>
<dbReference type="GO" id="GO:0016787">
    <property type="term" value="F:hydrolase activity"/>
    <property type="evidence" value="ECO:0007669"/>
    <property type="project" value="UniProtKB-KW"/>
</dbReference>
<organism evidence="8">
    <name type="scientific">Candidatus Kentrum sp. FW</name>
    <dbReference type="NCBI Taxonomy" id="2126338"/>
    <lineage>
        <taxon>Bacteria</taxon>
        <taxon>Pseudomonadati</taxon>
        <taxon>Pseudomonadota</taxon>
        <taxon>Gammaproteobacteria</taxon>
        <taxon>Candidatus Kentrum</taxon>
    </lineage>
</organism>
<evidence type="ECO:0000256" key="4">
    <source>
        <dbReference type="ARBA" id="ARBA00022759"/>
    </source>
</evidence>
<evidence type="ECO:0000256" key="2">
    <source>
        <dbReference type="ARBA" id="ARBA00022649"/>
    </source>
</evidence>
<keyword evidence="6" id="KW-0694">RNA-binding</keyword>
<keyword evidence="7" id="KW-0346">Stress response</keyword>
<dbReference type="Gene3D" id="3.30.920.30">
    <property type="entry name" value="Hypothetical protein"/>
    <property type="match status" value="1"/>
</dbReference>
<evidence type="ECO:0000256" key="6">
    <source>
        <dbReference type="ARBA" id="ARBA00022884"/>
    </source>
</evidence>
<keyword evidence="3" id="KW-0540">Nuclease</keyword>
<protein>
    <submittedName>
        <fullName evidence="8">HicA toxin of toxin-antitoxin</fullName>
    </submittedName>
</protein>
<dbReference type="SUPFAM" id="SSF54786">
    <property type="entry name" value="YcfA/nrd intein domain"/>
    <property type="match status" value="1"/>
</dbReference>
<dbReference type="GO" id="GO:0003729">
    <property type="term" value="F:mRNA binding"/>
    <property type="evidence" value="ECO:0007669"/>
    <property type="project" value="InterPro"/>
</dbReference>
<evidence type="ECO:0000313" key="9">
    <source>
        <dbReference type="EMBL" id="VFJ75145.1"/>
    </source>
</evidence>
<name>A0A450TXS6_9GAMM</name>
<dbReference type="InterPro" id="IPR012933">
    <property type="entry name" value="HicA_mRNA_interferase"/>
</dbReference>
<evidence type="ECO:0000256" key="5">
    <source>
        <dbReference type="ARBA" id="ARBA00022801"/>
    </source>
</evidence>
<proteinExistence type="inferred from homology"/>
<keyword evidence="5" id="KW-0378">Hydrolase</keyword>
<dbReference type="AlphaFoldDB" id="A0A450TXS6"/>